<evidence type="ECO:0000256" key="13">
    <source>
        <dbReference type="ARBA" id="ARBA00023212"/>
    </source>
</evidence>
<gene>
    <name evidence="18" type="ORF">MSPICULIGERA_LOCUS21588</name>
</gene>
<accession>A0AA36DBA1</accession>
<keyword evidence="8" id="KW-0732">Signal</keyword>
<keyword evidence="11" id="KW-0496">Mitochondrion</keyword>
<keyword evidence="14" id="KW-0131">Cell cycle</keyword>
<keyword evidence="5" id="KW-0963">Cytoplasm</keyword>
<proteinExistence type="inferred from homology"/>
<evidence type="ECO:0000256" key="6">
    <source>
        <dbReference type="ARBA" id="ARBA00022618"/>
    </source>
</evidence>
<dbReference type="Gene3D" id="3.30.720.220">
    <property type="match status" value="1"/>
</dbReference>
<keyword evidence="19" id="KW-1185">Reference proteome</keyword>
<keyword evidence="6" id="KW-0132">Cell division</keyword>
<dbReference type="PANTHER" id="PTHR13041:SF3">
    <property type="entry name" value="PROTEIN JTB"/>
    <property type="match status" value="1"/>
</dbReference>
<dbReference type="GO" id="GO:0005739">
    <property type="term" value="C:mitochondrion"/>
    <property type="evidence" value="ECO:0007669"/>
    <property type="project" value="UniProtKB-SubCell"/>
</dbReference>
<evidence type="ECO:0000256" key="3">
    <source>
        <dbReference type="ARBA" id="ARBA00004300"/>
    </source>
</evidence>
<dbReference type="GO" id="GO:0005813">
    <property type="term" value="C:centrosome"/>
    <property type="evidence" value="ECO:0007669"/>
    <property type="project" value="UniProtKB-SubCell"/>
</dbReference>
<evidence type="ECO:0000313" key="19">
    <source>
        <dbReference type="Proteomes" id="UP001177023"/>
    </source>
</evidence>
<keyword evidence="13" id="KW-0206">Cytoskeleton</keyword>
<keyword evidence="12 17" id="KW-0472">Membrane</keyword>
<evidence type="ECO:0000256" key="7">
    <source>
        <dbReference type="ARBA" id="ARBA00022692"/>
    </source>
</evidence>
<dbReference type="EMBL" id="CATQJA010002665">
    <property type="protein sequence ID" value="CAJ0583511.1"/>
    <property type="molecule type" value="Genomic_DNA"/>
</dbReference>
<evidence type="ECO:0000313" key="18">
    <source>
        <dbReference type="EMBL" id="CAJ0583511.1"/>
    </source>
</evidence>
<sequence length="297" mass="33732">MCYSKEKDILDVRKFFVEDERANIAMRSCKKTQMTDSSKIPEPVAVANLCALAGGPMKRGAGFNGRAGQGVVGKHRRGARKEKDRVETILSIANGRHPRNPKADNGIASNRGEWTELRHKIIFDWPGSMEILFTYSNLEAVAKRRLIPFVLAIIGFSILVFLIEEYVEDNDYDGDFSLRVPIQNPAEQGPIPSPASVDECYKYESFVILDKCLPCTDFEAKAIKTKHCIRTGFYDRINCTKSNHVALKPCLKVNTTPFFYKFVTFNGILTLLSFFVALKRREYLDSRAYHRVQQQFA</sequence>
<evidence type="ECO:0000256" key="9">
    <source>
        <dbReference type="ARBA" id="ARBA00022776"/>
    </source>
</evidence>
<name>A0AA36DBA1_9BILA</name>
<protein>
    <recommendedName>
        <fullName evidence="16">Protein JTB</fullName>
    </recommendedName>
</protein>
<feature type="transmembrane region" description="Helical" evidence="17">
    <location>
        <begin position="258"/>
        <end position="278"/>
    </location>
</feature>
<evidence type="ECO:0000256" key="1">
    <source>
        <dbReference type="ARBA" id="ARBA00004173"/>
    </source>
</evidence>
<dbReference type="AlphaFoldDB" id="A0AA36DBA1"/>
<evidence type="ECO:0000256" key="15">
    <source>
        <dbReference type="ARBA" id="ARBA00060886"/>
    </source>
</evidence>
<feature type="non-terminal residue" evidence="18">
    <location>
        <position position="297"/>
    </location>
</feature>
<comment type="similarity">
    <text evidence="15">Belongs to the JTB family.</text>
</comment>
<evidence type="ECO:0000256" key="5">
    <source>
        <dbReference type="ARBA" id="ARBA00022490"/>
    </source>
</evidence>
<evidence type="ECO:0000256" key="11">
    <source>
        <dbReference type="ARBA" id="ARBA00023128"/>
    </source>
</evidence>
<evidence type="ECO:0000256" key="2">
    <source>
        <dbReference type="ARBA" id="ARBA00004186"/>
    </source>
</evidence>
<evidence type="ECO:0000256" key="8">
    <source>
        <dbReference type="ARBA" id="ARBA00022729"/>
    </source>
</evidence>
<dbReference type="GO" id="GO:0005819">
    <property type="term" value="C:spindle"/>
    <property type="evidence" value="ECO:0007669"/>
    <property type="project" value="UniProtKB-SubCell"/>
</dbReference>
<organism evidence="18 19">
    <name type="scientific">Mesorhabditis spiculigera</name>
    <dbReference type="NCBI Taxonomy" id="96644"/>
    <lineage>
        <taxon>Eukaryota</taxon>
        <taxon>Metazoa</taxon>
        <taxon>Ecdysozoa</taxon>
        <taxon>Nematoda</taxon>
        <taxon>Chromadorea</taxon>
        <taxon>Rhabditida</taxon>
        <taxon>Rhabditina</taxon>
        <taxon>Rhabditomorpha</taxon>
        <taxon>Rhabditoidea</taxon>
        <taxon>Rhabditidae</taxon>
        <taxon>Mesorhabditinae</taxon>
        <taxon>Mesorhabditis</taxon>
    </lineage>
</organism>
<dbReference type="Pfam" id="PF05439">
    <property type="entry name" value="JTB"/>
    <property type="match status" value="1"/>
</dbReference>
<evidence type="ECO:0000256" key="4">
    <source>
        <dbReference type="ARBA" id="ARBA00004479"/>
    </source>
</evidence>
<evidence type="ECO:0000256" key="16">
    <source>
        <dbReference type="ARBA" id="ARBA00068227"/>
    </source>
</evidence>
<dbReference type="GO" id="GO:0016020">
    <property type="term" value="C:membrane"/>
    <property type="evidence" value="ECO:0007669"/>
    <property type="project" value="UniProtKB-SubCell"/>
</dbReference>
<dbReference type="InterPro" id="IPR008657">
    <property type="entry name" value="JTB"/>
</dbReference>
<feature type="transmembrane region" description="Helical" evidence="17">
    <location>
        <begin position="146"/>
        <end position="163"/>
    </location>
</feature>
<evidence type="ECO:0000256" key="10">
    <source>
        <dbReference type="ARBA" id="ARBA00022989"/>
    </source>
</evidence>
<keyword evidence="7 17" id="KW-0812">Transmembrane</keyword>
<dbReference type="FunFam" id="3.30.720.220:FF:000001">
    <property type="entry name" value="Jumping translocation breakpoint"/>
    <property type="match status" value="1"/>
</dbReference>
<dbReference type="Proteomes" id="UP001177023">
    <property type="component" value="Unassembled WGS sequence"/>
</dbReference>
<comment type="subcellular location">
    <subcellularLocation>
        <location evidence="3">Cytoplasm</location>
        <location evidence="3">Cytoskeleton</location>
        <location evidence="3">Microtubule organizing center</location>
        <location evidence="3">Centrosome</location>
    </subcellularLocation>
    <subcellularLocation>
        <location evidence="2">Cytoplasm</location>
        <location evidence="2">Cytoskeleton</location>
        <location evidence="2">Spindle</location>
    </subcellularLocation>
    <subcellularLocation>
        <location evidence="4">Membrane</location>
        <topology evidence="4">Single-pass type I membrane protein</topology>
    </subcellularLocation>
    <subcellularLocation>
        <location evidence="1">Mitochondrion</location>
    </subcellularLocation>
</comment>
<dbReference type="GO" id="GO:0030496">
    <property type="term" value="C:midbody"/>
    <property type="evidence" value="ECO:0007669"/>
    <property type="project" value="TreeGrafter"/>
</dbReference>
<dbReference type="GO" id="GO:0000281">
    <property type="term" value="P:mitotic cytokinesis"/>
    <property type="evidence" value="ECO:0007669"/>
    <property type="project" value="TreeGrafter"/>
</dbReference>
<evidence type="ECO:0000256" key="17">
    <source>
        <dbReference type="SAM" id="Phobius"/>
    </source>
</evidence>
<evidence type="ECO:0000256" key="12">
    <source>
        <dbReference type="ARBA" id="ARBA00023136"/>
    </source>
</evidence>
<evidence type="ECO:0000256" key="14">
    <source>
        <dbReference type="ARBA" id="ARBA00023306"/>
    </source>
</evidence>
<comment type="caution">
    <text evidence="18">The sequence shown here is derived from an EMBL/GenBank/DDBJ whole genome shotgun (WGS) entry which is preliminary data.</text>
</comment>
<keyword evidence="9" id="KW-0498">Mitosis</keyword>
<reference evidence="18" key="1">
    <citation type="submission" date="2023-06" db="EMBL/GenBank/DDBJ databases">
        <authorList>
            <person name="Delattre M."/>
        </authorList>
    </citation>
    <scope>NUCLEOTIDE SEQUENCE</scope>
    <source>
        <strain evidence="18">AF72</strain>
    </source>
</reference>
<keyword evidence="10 17" id="KW-1133">Transmembrane helix</keyword>
<dbReference type="PANTHER" id="PTHR13041">
    <property type="entry name" value="JTB PROTEIN-RELATED"/>
    <property type="match status" value="1"/>
</dbReference>